<comment type="caution">
    <text evidence="2">The sequence shown here is derived from an EMBL/GenBank/DDBJ whole genome shotgun (WGS) entry which is preliminary data.</text>
</comment>
<name>A0AAW0G0S2_9APHY</name>
<protein>
    <submittedName>
        <fullName evidence="2">Uncharacterized protein</fullName>
    </submittedName>
</protein>
<sequence>MSALPSKWASEETESPAKVVVSRKSKPLASKWADDDAKDSHAPVVSKTSKPLASKWADDETEPSEKTNSRQNPHSYKKSSNKHNNKHPATKHRNTRDRFAAPNGPSGKHYPSPPSTAGHEELEEDKQESEKPELTPAGKDFASRLGLNPGSHSKPGKLHSTKKIPRKERVQKDDEWESEEEEEDREAGGENEEEPLPPMSDAAQSFASRLGIKPASSGLGGKDNRNDITSRLSRTSLSGEKRPPAKREPKVRYQTPRQRKEELQREEARKKLAEKALHEQQLQEEVKQMFEKLEDKSFNWADLEDE</sequence>
<dbReference type="Proteomes" id="UP001385951">
    <property type="component" value="Unassembled WGS sequence"/>
</dbReference>
<keyword evidence="3" id="KW-1185">Reference proteome</keyword>
<feature type="compositionally biased region" description="Basic and acidic residues" evidence="1">
    <location>
        <begin position="258"/>
        <end position="269"/>
    </location>
</feature>
<reference evidence="2 3" key="1">
    <citation type="submission" date="2022-09" db="EMBL/GenBank/DDBJ databases">
        <authorList>
            <person name="Palmer J.M."/>
        </authorList>
    </citation>
    <scope>NUCLEOTIDE SEQUENCE [LARGE SCALE GENOMIC DNA]</scope>
    <source>
        <strain evidence="2 3">DSM 7382</strain>
    </source>
</reference>
<accession>A0AAW0G0S2</accession>
<gene>
    <name evidence="2" type="ORF">QCA50_009901</name>
</gene>
<organism evidence="2 3">
    <name type="scientific">Cerrena zonata</name>
    <dbReference type="NCBI Taxonomy" id="2478898"/>
    <lineage>
        <taxon>Eukaryota</taxon>
        <taxon>Fungi</taxon>
        <taxon>Dikarya</taxon>
        <taxon>Basidiomycota</taxon>
        <taxon>Agaricomycotina</taxon>
        <taxon>Agaricomycetes</taxon>
        <taxon>Polyporales</taxon>
        <taxon>Cerrenaceae</taxon>
        <taxon>Cerrena</taxon>
    </lineage>
</organism>
<proteinExistence type="predicted"/>
<feature type="compositionally biased region" description="Basic residues" evidence="1">
    <location>
        <begin position="154"/>
        <end position="166"/>
    </location>
</feature>
<feature type="compositionally biased region" description="Basic and acidic residues" evidence="1">
    <location>
        <begin position="32"/>
        <end position="41"/>
    </location>
</feature>
<evidence type="ECO:0000313" key="2">
    <source>
        <dbReference type="EMBL" id="KAK7686826.1"/>
    </source>
</evidence>
<feature type="compositionally biased region" description="Acidic residues" evidence="1">
    <location>
        <begin position="174"/>
        <end position="195"/>
    </location>
</feature>
<feature type="region of interest" description="Disordered" evidence="1">
    <location>
        <begin position="1"/>
        <end position="269"/>
    </location>
</feature>
<dbReference type="AlphaFoldDB" id="A0AAW0G0S2"/>
<feature type="compositionally biased region" description="Polar residues" evidence="1">
    <location>
        <begin position="229"/>
        <end position="238"/>
    </location>
</feature>
<evidence type="ECO:0000313" key="3">
    <source>
        <dbReference type="Proteomes" id="UP001385951"/>
    </source>
</evidence>
<feature type="compositionally biased region" description="Basic and acidic residues" evidence="1">
    <location>
        <begin position="239"/>
        <end position="251"/>
    </location>
</feature>
<dbReference type="EMBL" id="JASBNA010000015">
    <property type="protein sequence ID" value="KAK7686826.1"/>
    <property type="molecule type" value="Genomic_DNA"/>
</dbReference>
<feature type="compositionally biased region" description="Basic residues" evidence="1">
    <location>
        <begin position="75"/>
        <end position="95"/>
    </location>
</feature>
<evidence type="ECO:0000256" key="1">
    <source>
        <dbReference type="SAM" id="MobiDB-lite"/>
    </source>
</evidence>